<protein>
    <submittedName>
        <fullName evidence="1">Uncharacterized protein</fullName>
    </submittedName>
</protein>
<organism evidence="1 2">
    <name type="scientific">Citrus clementina</name>
    <name type="common">Clementine</name>
    <name type="synonym">Citrus deliciosa x Citrus sinensis</name>
    <dbReference type="NCBI Taxonomy" id="85681"/>
    <lineage>
        <taxon>Eukaryota</taxon>
        <taxon>Viridiplantae</taxon>
        <taxon>Streptophyta</taxon>
        <taxon>Embryophyta</taxon>
        <taxon>Tracheophyta</taxon>
        <taxon>Spermatophyta</taxon>
        <taxon>Magnoliopsida</taxon>
        <taxon>eudicotyledons</taxon>
        <taxon>Gunneridae</taxon>
        <taxon>Pentapetalae</taxon>
        <taxon>rosids</taxon>
        <taxon>malvids</taxon>
        <taxon>Sapindales</taxon>
        <taxon>Rutaceae</taxon>
        <taxon>Aurantioideae</taxon>
        <taxon>Citrus</taxon>
    </lineage>
</organism>
<evidence type="ECO:0000313" key="1">
    <source>
        <dbReference type="EMBL" id="ESR56298.1"/>
    </source>
</evidence>
<dbReference type="Proteomes" id="UP000030687">
    <property type="component" value="Unassembled WGS sequence"/>
</dbReference>
<keyword evidence="2" id="KW-1185">Reference proteome</keyword>
<name>V4T7Q6_CITCL</name>
<dbReference type="KEGG" id="cic:CICLE_v10023687mg"/>
<dbReference type="InParanoid" id="V4T7Q6"/>
<proteinExistence type="predicted"/>
<sequence length="70" mass="8091">HRFPEAIITIRCRKKLGRSMLHTFCEEGKCPNLEEFMILDDTYTRCCRICNVKKSFALSPPDLLGAHECC</sequence>
<dbReference type="EMBL" id="KI536661">
    <property type="protein sequence ID" value="ESR56298.1"/>
    <property type="molecule type" value="Genomic_DNA"/>
</dbReference>
<reference evidence="1 2" key="1">
    <citation type="submission" date="2013-10" db="EMBL/GenBank/DDBJ databases">
        <authorList>
            <consortium name="International Citrus Genome Consortium"/>
            <person name="Jenkins J."/>
            <person name="Schmutz J."/>
            <person name="Prochnik S."/>
            <person name="Rokhsar D."/>
            <person name="Gmitter F."/>
            <person name="Ollitrault P."/>
            <person name="Machado M."/>
            <person name="Talon M."/>
            <person name="Wincker P."/>
            <person name="Jaillon O."/>
            <person name="Morgante M."/>
        </authorList>
    </citation>
    <scope>NUCLEOTIDE SEQUENCE</scope>
    <source>
        <strain evidence="2">cv. Clemenules</strain>
    </source>
</reference>
<dbReference type="STRING" id="85681.V4T7Q6"/>
<dbReference type="Gramene" id="ESR56298">
    <property type="protein sequence ID" value="ESR56298"/>
    <property type="gene ID" value="CICLE_v10023687mg"/>
</dbReference>
<feature type="non-terminal residue" evidence="1">
    <location>
        <position position="1"/>
    </location>
</feature>
<accession>V4T7Q6</accession>
<evidence type="ECO:0000313" key="2">
    <source>
        <dbReference type="Proteomes" id="UP000030687"/>
    </source>
</evidence>
<dbReference type="AlphaFoldDB" id="V4T7Q6"/>
<gene>
    <name evidence="1" type="ORF">CICLE_v10023687mg</name>
</gene>